<dbReference type="EMBL" id="QPJD01000009">
    <property type="protein sequence ID" value="RCW46445.1"/>
    <property type="molecule type" value="Genomic_DNA"/>
</dbReference>
<reference evidence="1 2" key="1">
    <citation type="submission" date="2018-07" db="EMBL/GenBank/DDBJ databases">
        <title>Genomic Encyclopedia of Type Strains, Phase III (KMG-III): the genomes of soil and plant-associated and newly described type strains.</title>
        <authorList>
            <person name="Whitman W."/>
        </authorList>
    </citation>
    <scope>NUCLEOTIDE SEQUENCE [LARGE SCALE GENOMIC DNA]</scope>
    <source>
        <strain evidence="1 2">CECT 7506</strain>
    </source>
</reference>
<organism evidence="1 2">
    <name type="scientific">Paenibacillus prosopidis</name>
    <dbReference type="NCBI Taxonomy" id="630520"/>
    <lineage>
        <taxon>Bacteria</taxon>
        <taxon>Bacillati</taxon>
        <taxon>Bacillota</taxon>
        <taxon>Bacilli</taxon>
        <taxon>Bacillales</taxon>
        <taxon>Paenibacillaceae</taxon>
        <taxon>Paenibacillus</taxon>
    </lineage>
</organism>
<evidence type="ECO:0000313" key="1">
    <source>
        <dbReference type="EMBL" id="RCW46445.1"/>
    </source>
</evidence>
<accession>A0A368W344</accession>
<protein>
    <submittedName>
        <fullName evidence="1">Uncharacterized protein DUF2642</fullName>
    </submittedName>
</protein>
<gene>
    <name evidence="1" type="ORF">DFP97_10988</name>
</gene>
<comment type="caution">
    <text evidence="1">The sequence shown here is derived from an EMBL/GenBank/DDBJ whole genome shotgun (WGS) entry which is preliminary data.</text>
</comment>
<name>A0A368W344_9BACL</name>
<dbReference type="Proteomes" id="UP000252415">
    <property type="component" value="Unassembled WGS sequence"/>
</dbReference>
<dbReference type="AlphaFoldDB" id="A0A368W344"/>
<evidence type="ECO:0000313" key="2">
    <source>
        <dbReference type="Proteomes" id="UP000252415"/>
    </source>
</evidence>
<keyword evidence="2" id="KW-1185">Reference proteome</keyword>
<sequence>MSVCKVIKKLPCPPHKKLKLCRRRKKKKKTGNSFLKQLRRLRQQIARITRVYQSRINRLSAEISRLTDFTNQIRNDVNILQAQVSALATAPGIRDVLLARLNTSIVVETDAGAISGTLIEVGTDYVAILEPTGAIVLVPLTDINTFV</sequence>
<dbReference type="OrthoDB" id="2610541at2"/>
<proteinExistence type="predicted"/>